<reference evidence="2 3" key="1">
    <citation type="submission" date="2021-07" db="EMBL/GenBank/DDBJ databases">
        <authorList>
            <person name="Palmer J.M."/>
        </authorList>
    </citation>
    <scope>NUCLEOTIDE SEQUENCE [LARGE SCALE GENOMIC DNA]</scope>
    <source>
        <strain evidence="2 3">AT_MEX2019</strain>
        <tissue evidence="2">Muscle</tissue>
    </source>
</reference>
<sequence>MYSFQQLTGKTATSSDFLTERTTGGSGADMEEGGAGRDIECCRGKSQDEVMLKGEADVLRGWTSEDDG</sequence>
<comment type="caution">
    <text evidence="2">The sequence shown here is derived from an EMBL/GenBank/DDBJ whole genome shotgun (WGS) entry which is preliminary data.</text>
</comment>
<evidence type="ECO:0000256" key="1">
    <source>
        <dbReference type="SAM" id="MobiDB-lite"/>
    </source>
</evidence>
<proteinExistence type="predicted"/>
<feature type="compositionally biased region" description="Polar residues" evidence="1">
    <location>
        <begin position="1"/>
        <end position="23"/>
    </location>
</feature>
<accession>A0ABU7BL56</accession>
<protein>
    <submittedName>
        <fullName evidence="2">Uncharacterized protein</fullName>
    </submittedName>
</protein>
<organism evidence="2 3">
    <name type="scientific">Ataeniobius toweri</name>
    <dbReference type="NCBI Taxonomy" id="208326"/>
    <lineage>
        <taxon>Eukaryota</taxon>
        <taxon>Metazoa</taxon>
        <taxon>Chordata</taxon>
        <taxon>Craniata</taxon>
        <taxon>Vertebrata</taxon>
        <taxon>Euteleostomi</taxon>
        <taxon>Actinopterygii</taxon>
        <taxon>Neopterygii</taxon>
        <taxon>Teleostei</taxon>
        <taxon>Neoteleostei</taxon>
        <taxon>Acanthomorphata</taxon>
        <taxon>Ovalentaria</taxon>
        <taxon>Atherinomorphae</taxon>
        <taxon>Cyprinodontiformes</taxon>
        <taxon>Goodeidae</taxon>
        <taxon>Ataeniobius</taxon>
    </lineage>
</organism>
<feature type="region of interest" description="Disordered" evidence="1">
    <location>
        <begin position="1"/>
        <end position="39"/>
    </location>
</feature>
<keyword evidence="3" id="KW-1185">Reference proteome</keyword>
<name>A0ABU7BL56_9TELE</name>
<evidence type="ECO:0000313" key="3">
    <source>
        <dbReference type="Proteomes" id="UP001345963"/>
    </source>
</evidence>
<gene>
    <name evidence="2" type="ORF">ATANTOWER_030086</name>
</gene>
<dbReference type="Proteomes" id="UP001345963">
    <property type="component" value="Unassembled WGS sequence"/>
</dbReference>
<dbReference type="EMBL" id="JAHUTI010059805">
    <property type="protein sequence ID" value="MED6251391.1"/>
    <property type="molecule type" value="Genomic_DNA"/>
</dbReference>
<evidence type="ECO:0000313" key="2">
    <source>
        <dbReference type="EMBL" id="MED6251391.1"/>
    </source>
</evidence>